<name>A0AAD7UN83_9STRA</name>
<evidence type="ECO:0000313" key="3">
    <source>
        <dbReference type="Proteomes" id="UP001230188"/>
    </source>
</evidence>
<feature type="domain" description="Metaxin glutathione S-transferase" evidence="1">
    <location>
        <begin position="149"/>
        <end position="212"/>
    </location>
</feature>
<dbReference type="Pfam" id="PF17171">
    <property type="entry name" value="GST_C_6"/>
    <property type="match status" value="1"/>
</dbReference>
<accession>A0AAD7UN83</accession>
<dbReference type="GO" id="GO:0005737">
    <property type="term" value="C:cytoplasm"/>
    <property type="evidence" value="ECO:0007669"/>
    <property type="project" value="TreeGrafter"/>
</dbReference>
<gene>
    <name evidence="2" type="ORF">CTAYLR_005808</name>
</gene>
<reference evidence="2" key="1">
    <citation type="submission" date="2023-01" db="EMBL/GenBank/DDBJ databases">
        <title>Metagenome sequencing of chrysophaentin producing Chrysophaeum taylorii.</title>
        <authorList>
            <person name="Davison J."/>
            <person name="Bewley C."/>
        </authorList>
    </citation>
    <scope>NUCLEOTIDE SEQUENCE</scope>
    <source>
        <strain evidence="2">NIES-1699</strain>
    </source>
</reference>
<protein>
    <recommendedName>
        <fullName evidence="1">Metaxin glutathione S-transferase domain-containing protein</fullName>
    </recommendedName>
</protein>
<dbReference type="AlphaFoldDB" id="A0AAD7UN83"/>
<evidence type="ECO:0000259" key="1">
    <source>
        <dbReference type="Pfam" id="PF17171"/>
    </source>
</evidence>
<organism evidence="2 3">
    <name type="scientific">Chrysophaeum taylorii</name>
    <dbReference type="NCBI Taxonomy" id="2483200"/>
    <lineage>
        <taxon>Eukaryota</taxon>
        <taxon>Sar</taxon>
        <taxon>Stramenopiles</taxon>
        <taxon>Ochrophyta</taxon>
        <taxon>Pelagophyceae</taxon>
        <taxon>Pelagomonadales</taxon>
        <taxon>Pelagomonadaceae</taxon>
        <taxon>Chrysophaeum</taxon>
    </lineage>
</organism>
<dbReference type="InterPro" id="IPR033468">
    <property type="entry name" value="Metaxin_GST"/>
</dbReference>
<sequence>MRHATVVDSDEATVFDALTHAHDSPYCVKLELFCRVAGIPYYKPLWTRPEVVPPRSKEIIDQLERDGVTIDSDAVEREARRISVACDELYFAMLYSTWNVNWRGTRARYFDKGLRGCLRSRRARRRVLKALRDHGIVNAQPDDVVRDAKRLVDDLATALGDHQTFFDTPKLTTADVSAYAMLDCFAYGDLDHNPVGDYVKTKPTLMAFLARVANQYFPTAHRAPRQHLHLKPVKAVRIRTWEEYYS</sequence>
<dbReference type="InterPro" id="IPR050931">
    <property type="entry name" value="Mito_Protein_Transport_Metaxin"/>
</dbReference>
<evidence type="ECO:0000313" key="2">
    <source>
        <dbReference type="EMBL" id="KAJ8611858.1"/>
    </source>
</evidence>
<dbReference type="PANTHER" id="PTHR12289">
    <property type="entry name" value="METAXIN RELATED"/>
    <property type="match status" value="1"/>
</dbReference>
<dbReference type="PANTHER" id="PTHR12289:SF41">
    <property type="entry name" value="FAILED AXON CONNECTIONS-RELATED"/>
    <property type="match status" value="1"/>
</dbReference>
<dbReference type="SUPFAM" id="SSF47616">
    <property type="entry name" value="GST C-terminal domain-like"/>
    <property type="match status" value="1"/>
</dbReference>
<dbReference type="Proteomes" id="UP001230188">
    <property type="component" value="Unassembled WGS sequence"/>
</dbReference>
<comment type="caution">
    <text evidence="2">The sequence shown here is derived from an EMBL/GenBank/DDBJ whole genome shotgun (WGS) entry which is preliminary data.</text>
</comment>
<proteinExistence type="predicted"/>
<dbReference type="InterPro" id="IPR036282">
    <property type="entry name" value="Glutathione-S-Trfase_C_sf"/>
</dbReference>
<dbReference type="EMBL" id="JAQMWT010000060">
    <property type="protein sequence ID" value="KAJ8611858.1"/>
    <property type="molecule type" value="Genomic_DNA"/>
</dbReference>
<keyword evidence="3" id="KW-1185">Reference proteome</keyword>